<name>R2SHS6_9ENTE</name>
<dbReference type="AlphaFoldDB" id="R2SHS6"/>
<comment type="caution">
    <text evidence="1">The sequence shown here is derived from an EMBL/GenBank/DDBJ whole genome shotgun (WGS) entry which is preliminary data.</text>
</comment>
<evidence type="ECO:0000313" key="1">
    <source>
        <dbReference type="EMBL" id="EOH94835.1"/>
    </source>
</evidence>
<dbReference type="EMBL" id="AJAQ01000014">
    <property type="protein sequence ID" value="EOH94835.1"/>
    <property type="molecule type" value="Genomic_DNA"/>
</dbReference>
<protein>
    <submittedName>
        <fullName evidence="1">Uncharacterized protein</fullName>
    </submittedName>
</protein>
<keyword evidence="2" id="KW-1185">Reference proteome</keyword>
<proteinExistence type="predicted"/>
<accession>R2SHS6</accession>
<dbReference type="RefSeq" id="WP_010756754.1">
    <property type="nucleotide sequence ID" value="NZ_ASWD01000006.1"/>
</dbReference>
<dbReference type="HOGENOM" id="CLU_2824480_0_0_9"/>
<dbReference type="PATRIC" id="fig|1158607.3.peg.1722"/>
<gene>
    <name evidence="1" type="ORF">UAU_01757</name>
</gene>
<reference evidence="1 2" key="1">
    <citation type="submission" date="2013-02" db="EMBL/GenBank/DDBJ databases">
        <title>The Genome Sequence of Enterococcus pallens BAA-351.</title>
        <authorList>
            <consortium name="The Broad Institute Genome Sequencing Platform"/>
            <consortium name="The Broad Institute Genome Sequencing Center for Infectious Disease"/>
            <person name="Earl A.M."/>
            <person name="Gilmore M.S."/>
            <person name="Lebreton F."/>
            <person name="Walker B."/>
            <person name="Young S.K."/>
            <person name="Zeng Q."/>
            <person name="Gargeya S."/>
            <person name="Fitzgerald M."/>
            <person name="Haas B."/>
            <person name="Abouelleil A."/>
            <person name="Alvarado L."/>
            <person name="Arachchi H.M."/>
            <person name="Berlin A.M."/>
            <person name="Chapman S.B."/>
            <person name="Dewar J."/>
            <person name="Goldberg J."/>
            <person name="Griggs A."/>
            <person name="Gujja S."/>
            <person name="Hansen M."/>
            <person name="Howarth C."/>
            <person name="Imamovic A."/>
            <person name="Larimer J."/>
            <person name="McCowan C."/>
            <person name="Murphy C."/>
            <person name="Neiman D."/>
            <person name="Pearson M."/>
            <person name="Priest M."/>
            <person name="Roberts A."/>
            <person name="Saif S."/>
            <person name="Shea T."/>
            <person name="Sisk P."/>
            <person name="Sykes S."/>
            <person name="Wortman J."/>
            <person name="Nusbaum C."/>
            <person name="Birren B."/>
        </authorList>
    </citation>
    <scope>NUCLEOTIDE SEQUENCE [LARGE SCALE GENOMIC DNA]</scope>
    <source>
        <strain evidence="1 2">ATCC BAA-351</strain>
    </source>
</reference>
<dbReference type="OrthoDB" id="2186721at2"/>
<evidence type="ECO:0000313" key="2">
    <source>
        <dbReference type="Proteomes" id="UP000013782"/>
    </source>
</evidence>
<sequence>MYVFKVTLKQVWGRWHDFTFVTAATTEEAIIKALKEISVPDQLNDKVTITVAVEGQAFKNKKKRSK</sequence>
<dbReference type="Proteomes" id="UP000013782">
    <property type="component" value="Unassembled WGS sequence"/>
</dbReference>
<dbReference type="STRING" id="160454.RV10_GL004129"/>
<organism evidence="1 2">
    <name type="scientific">Enterococcus pallens ATCC BAA-351</name>
    <dbReference type="NCBI Taxonomy" id="1158607"/>
    <lineage>
        <taxon>Bacteria</taxon>
        <taxon>Bacillati</taxon>
        <taxon>Bacillota</taxon>
        <taxon>Bacilli</taxon>
        <taxon>Lactobacillales</taxon>
        <taxon>Enterococcaceae</taxon>
        <taxon>Enterococcus</taxon>
    </lineage>
</organism>